<dbReference type="Pfam" id="PF03398">
    <property type="entry name" value="Ist1"/>
    <property type="match status" value="1"/>
</dbReference>
<dbReference type="PANTHER" id="PTHR12161">
    <property type="entry name" value="IST1 FAMILY MEMBER"/>
    <property type="match status" value="1"/>
</dbReference>
<evidence type="ECO:0008006" key="4">
    <source>
        <dbReference type="Google" id="ProtNLM"/>
    </source>
</evidence>
<name>A0A7S2BH55_9STRA</name>
<feature type="compositionally biased region" description="Gly residues" evidence="2">
    <location>
        <begin position="337"/>
        <end position="349"/>
    </location>
</feature>
<proteinExistence type="inferred from homology"/>
<evidence type="ECO:0000256" key="2">
    <source>
        <dbReference type="SAM" id="MobiDB-lite"/>
    </source>
</evidence>
<evidence type="ECO:0000313" key="3">
    <source>
        <dbReference type="EMBL" id="CAD9396874.1"/>
    </source>
</evidence>
<feature type="compositionally biased region" description="Gly residues" evidence="2">
    <location>
        <begin position="363"/>
        <end position="381"/>
    </location>
</feature>
<feature type="compositionally biased region" description="Gly residues" evidence="2">
    <location>
        <begin position="231"/>
        <end position="241"/>
    </location>
</feature>
<sequence>MFGFFESFNPDKFKPYLKQAVHRFAIVKNKKTNLIKADKREIAGLLANVPCKEEKARIRVEKVIREDFTIEAFEILELLCELLHERVRLMTSEKDCPPDMEEAFCTLIWSANRVDGIPELAEIAKQLRLKYGKEFFERALANEGGCVNERVLHKLSIQPPTAYLVREYLQAIASEYNVDWTPSDVGLTETDMMSGAMPAPIGKDVPVAPGSGVAAPYSHMGGGDDRDYPPAGGGGGGGGGMAAEEIPPAYSPPGPGGGGDYITVDAKVVPSPIAGPTQAATPYVPPGKGGEPTIAEAKPSPRAPTAPGAGAAETPASTTLVPQESLELPSAPTTGGSDSGGGGGGGAGGTTIDDLQARLNGLDTGGGGGGGGDGGDGGGGAAAKEDDGVNDMPSVPQTGGEKQAPSDYNDLLARFNQLKE</sequence>
<evidence type="ECO:0000256" key="1">
    <source>
        <dbReference type="ARBA" id="ARBA00005536"/>
    </source>
</evidence>
<dbReference type="GO" id="GO:0015031">
    <property type="term" value="P:protein transport"/>
    <property type="evidence" value="ECO:0007669"/>
    <property type="project" value="InterPro"/>
</dbReference>
<dbReference type="PANTHER" id="PTHR12161:SF5">
    <property type="entry name" value="IST1 HOMOLOG"/>
    <property type="match status" value="1"/>
</dbReference>
<accession>A0A7S2BH55</accession>
<protein>
    <recommendedName>
        <fullName evidence="4">IST1 homolog</fullName>
    </recommendedName>
</protein>
<dbReference type="InterPro" id="IPR005061">
    <property type="entry name" value="Ist1"/>
</dbReference>
<gene>
    <name evidence="3" type="ORF">FPAR1323_LOCUS4080</name>
</gene>
<organism evidence="3">
    <name type="scientific">Florenciella parvula</name>
    <dbReference type="NCBI Taxonomy" id="236787"/>
    <lineage>
        <taxon>Eukaryota</taxon>
        <taxon>Sar</taxon>
        <taxon>Stramenopiles</taxon>
        <taxon>Ochrophyta</taxon>
        <taxon>Dictyochophyceae</taxon>
        <taxon>Florenciellales</taxon>
        <taxon>Florenciella</taxon>
    </lineage>
</organism>
<reference evidence="3" key="1">
    <citation type="submission" date="2021-01" db="EMBL/GenBank/DDBJ databases">
        <authorList>
            <person name="Corre E."/>
            <person name="Pelletier E."/>
            <person name="Niang G."/>
            <person name="Scheremetjew M."/>
            <person name="Finn R."/>
            <person name="Kale V."/>
            <person name="Holt S."/>
            <person name="Cochrane G."/>
            <person name="Meng A."/>
            <person name="Brown T."/>
            <person name="Cohen L."/>
        </authorList>
    </citation>
    <scope>NUCLEOTIDE SEQUENCE</scope>
    <source>
        <strain evidence="3">RCC1693</strain>
    </source>
</reference>
<dbReference type="Gene3D" id="1.20.1260.60">
    <property type="entry name" value="Vacuolar protein sorting-associated protein Ist1"/>
    <property type="match status" value="1"/>
</dbReference>
<dbReference type="EMBL" id="HBGT01007531">
    <property type="protein sequence ID" value="CAD9396874.1"/>
    <property type="molecule type" value="Transcribed_RNA"/>
</dbReference>
<dbReference type="FunFam" id="1.20.1260.60:FF:000002">
    <property type="entry name" value="Vacuolar protein sorting-associated protein IST1"/>
    <property type="match status" value="1"/>
</dbReference>
<comment type="similarity">
    <text evidence="1">Belongs to the IST1 family.</text>
</comment>
<feature type="region of interest" description="Disordered" evidence="2">
    <location>
        <begin position="273"/>
        <end position="409"/>
    </location>
</feature>
<feature type="region of interest" description="Disordered" evidence="2">
    <location>
        <begin position="218"/>
        <end position="258"/>
    </location>
</feature>
<dbReference type="AlphaFoldDB" id="A0A7S2BH55"/>
<dbReference type="InterPro" id="IPR042277">
    <property type="entry name" value="IST1-like"/>
</dbReference>
<feature type="compositionally biased region" description="Low complexity" evidence="2">
    <location>
        <begin position="303"/>
        <end position="319"/>
    </location>
</feature>